<dbReference type="InterPro" id="IPR016024">
    <property type="entry name" value="ARM-type_fold"/>
</dbReference>
<keyword evidence="3" id="KW-1185">Reference proteome</keyword>
<dbReference type="InterPro" id="IPR011989">
    <property type="entry name" value="ARM-like"/>
</dbReference>
<reference evidence="3" key="1">
    <citation type="submission" date="2011-08" db="EMBL/GenBank/DDBJ databases">
        <title>The complete genome of Muricauda ruestringensis DSM 13258.</title>
        <authorList>
            <person name="Lucas S."/>
            <person name="Han J."/>
            <person name="Lapidus A."/>
            <person name="Bruce D."/>
            <person name="Goodwin L."/>
            <person name="Pitluck S."/>
            <person name="Peters L."/>
            <person name="Kyrpides N."/>
            <person name="Mavromatis K."/>
            <person name="Ivanova N."/>
            <person name="Ovchinnikova G."/>
            <person name="Teshima H."/>
            <person name="Detter J.C."/>
            <person name="Tapia R."/>
            <person name="Han C."/>
            <person name="Land M."/>
            <person name="Hauser L."/>
            <person name="Markowitz V."/>
            <person name="Cheng J.-F."/>
            <person name="Hugenholtz P."/>
            <person name="Woyke T."/>
            <person name="Wu D."/>
            <person name="Spring S."/>
            <person name="Schroeder M."/>
            <person name="Brambilla E."/>
            <person name="Klenk H.-P."/>
            <person name="Eisen J.A."/>
        </authorList>
    </citation>
    <scope>NUCLEOTIDE SEQUENCE [LARGE SCALE GENOMIC DNA]</scope>
    <source>
        <strain evidence="3">DSM 13258 / LMG 19739 / B1</strain>
    </source>
</reference>
<keyword evidence="1" id="KW-0472">Membrane</keyword>
<feature type="transmembrane region" description="Helical" evidence="1">
    <location>
        <begin position="20"/>
        <end position="42"/>
    </location>
</feature>
<evidence type="ECO:0008006" key="4">
    <source>
        <dbReference type="Google" id="ProtNLM"/>
    </source>
</evidence>
<sequence length="337" mass="40013">MSTLEHIVRDWPWPLKMSILFVALFFFLVVVTVSALIFLRVYKIRRERRKKSFQHNIDTFLNNCLFDDMFDFKKEAQVFKTQHLASVLQRKIAIKQVLVYNENLKGESSLVLRSIFHELELDKFVLNSLKKGRWFDKAKAIYVLSELHIRESKAVACYLNDKHESVRAQAIYFFIKTAENNPLIFFTKLKKELTLWELIQIENSLKFVYKGPTSDFSIWLNHKLSTVLIFSIRMIQQFNQFEHIPAIVPFLIHPNEYVRKEAVSSLRKLNYDKLLDEVVPRYSHESRLVKKEIIKAVESLGDLSILHKLKPVLAKKEEWQTNLMYLRAEKRMQLHQP</sequence>
<proteinExistence type="predicted"/>
<evidence type="ECO:0000313" key="2">
    <source>
        <dbReference type="EMBL" id="AEM71923.1"/>
    </source>
</evidence>
<dbReference type="STRING" id="886377.Murru_2899"/>
<keyword evidence="1" id="KW-1133">Transmembrane helix</keyword>
<organism evidence="2 3">
    <name type="scientific">Allomuricauda ruestringensis (strain DSM 13258 / CIP 107369 / LMG 19739 / B1)</name>
    <name type="common">Muricauda ruestringensis</name>
    <dbReference type="NCBI Taxonomy" id="886377"/>
    <lineage>
        <taxon>Bacteria</taxon>
        <taxon>Pseudomonadati</taxon>
        <taxon>Bacteroidota</taxon>
        <taxon>Flavobacteriia</taxon>
        <taxon>Flavobacteriales</taxon>
        <taxon>Flavobacteriaceae</taxon>
        <taxon>Flagellimonas</taxon>
    </lineage>
</organism>
<dbReference type="KEGG" id="mrs:Murru_2899"/>
<evidence type="ECO:0000313" key="3">
    <source>
        <dbReference type="Proteomes" id="UP000008908"/>
    </source>
</evidence>
<dbReference type="Gene3D" id="1.25.10.10">
    <property type="entry name" value="Leucine-rich Repeat Variant"/>
    <property type="match status" value="1"/>
</dbReference>
<keyword evidence="1" id="KW-0812">Transmembrane</keyword>
<dbReference type="eggNOG" id="COG1413">
    <property type="taxonomic scope" value="Bacteria"/>
</dbReference>
<reference evidence="2 3" key="2">
    <citation type="journal article" date="2012" name="Stand. Genomic Sci.">
        <title>Complete genome sequence of the facultatively anaerobic, appendaged bacterium Muricauda ruestringensis type strain (B1(T)).</title>
        <authorList>
            <person name="Huntemann M."/>
            <person name="Teshima H."/>
            <person name="Lapidus A."/>
            <person name="Nolan M."/>
            <person name="Lucas S."/>
            <person name="Hammon N."/>
            <person name="Deshpande S."/>
            <person name="Cheng J.F."/>
            <person name="Tapia R."/>
            <person name="Goodwin L.A."/>
            <person name="Pitluck S."/>
            <person name="Liolios K."/>
            <person name="Pagani I."/>
            <person name="Ivanova N."/>
            <person name="Mavromatis K."/>
            <person name="Mikhailova N."/>
            <person name="Pati A."/>
            <person name="Chen A."/>
            <person name="Palaniappan K."/>
            <person name="Land M."/>
            <person name="Hauser L."/>
            <person name="Pan C."/>
            <person name="Brambilla E.M."/>
            <person name="Rohde M."/>
            <person name="Spring S."/>
            <person name="Goker M."/>
            <person name="Detter J.C."/>
            <person name="Bristow J."/>
            <person name="Eisen J.A."/>
            <person name="Markowitz V."/>
            <person name="Hugenholtz P."/>
            <person name="Kyrpides N.C."/>
            <person name="Klenk H.P."/>
            <person name="Woyke T."/>
        </authorList>
    </citation>
    <scope>NUCLEOTIDE SEQUENCE [LARGE SCALE GENOMIC DNA]</scope>
    <source>
        <strain evidence="3">DSM 13258 / LMG 19739 / B1</strain>
    </source>
</reference>
<evidence type="ECO:0000256" key="1">
    <source>
        <dbReference type="SAM" id="Phobius"/>
    </source>
</evidence>
<dbReference type="AlphaFoldDB" id="G2PJH3"/>
<gene>
    <name evidence="2" type="ordered locus">Murru_2899</name>
</gene>
<dbReference type="HOGENOM" id="CLU_823413_0_0_10"/>
<dbReference type="Proteomes" id="UP000008908">
    <property type="component" value="Chromosome"/>
</dbReference>
<protein>
    <recommendedName>
        <fullName evidence="4">HEAT domain containing protein</fullName>
    </recommendedName>
</protein>
<dbReference type="EMBL" id="CP002999">
    <property type="protein sequence ID" value="AEM71923.1"/>
    <property type="molecule type" value="Genomic_DNA"/>
</dbReference>
<name>G2PJH3_ALLRU</name>
<dbReference type="Pfam" id="PF13646">
    <property type="entry name" value="HEAT_2"/>
    <property type="match status" value="1"/>
</dbReference>
<accession>G2PJH3</accession>
<dbReference type="SUPFAM" id="SSF48371">
    <property type="entry name" value="ARM repeat"/>
    <property type="match status" value="1"/>
</dbReference>